<evidence type="ECO:0000313" key="2">
    <source>
        <dbReference type="Proteomes" id="UP000192520"/>
    </source>
</evidence>
<proteinExistence type="predicted"/>
<comment type="caution">
    <text evidence="1">The sequence shown here is derived from an EMBL/GenBank/DDBJ whole genome shotgun (WGS) entry which is preliminary data.</text>
</comment>
<dbReference type="PANTHER" id="PTHR38471">
    <property type="entry name" value="FOUR HELIX BUNDLE PROTEIN"/>
    <property type="match status" value="1"/>
</dbReference>
<sequence length="137" mass="16333">MTINRVIFRFREFPVYKEIRKLRKELKEFSRKKFPRDERFGLTDQLWRALDSILLNIAEGSAKYSDLEFSKFLNISLTSLDEVVACLDAAHDDGYITDEEHRYWLKRAEGLNRQLSAFSSKVRKDARLKKRNNRITE</sequence>
<dbReference type="Gene3D" id="1.20.1440.60">
    <property type="entry name" value="23S rRNA-intervening sequence"/>
    <property type="match status" value="1"/>
</dbReference>
<dbReference type="InterPro" id="IPR036583">
    <property type="entry name" value="23S_rRNA_IVS_sf"/>
</dbReference>
<accession>A0A1W9P0M8</accession>
<name>A0A1W9P0M8_UNCC3</name>
<organism evidence="1 2">
    <name type="scientific">candidate division CPR3 bacterium 4484_211</name>
    <dbReference type="NCBI Taxonomy" id="1968527"/>
    <lineage>
        <taxon>Bacteria</taxon>
        <taxon>Bacteria division CPR3</taxon>
    </lineage>
</organism>
<reference evidence="2" key="1">
    <citation type="submission" date="2017-03" db="EMBL/GenBank/DDBJ databases">
        <title>Novel pathways for hydrocarbon cycling and metabolic interdependencies in hydrothermal sediment communities.</title>
        <authorList>
            <person name="Dombrowski N."/>
            <person name="Seitz K."/>
            <person name="Teske A."/>
            <person name="Baker B."/>
        </authorList>
    </citation>
    <scope>NUCLEOTIDE SEQUENCE [LARGE SCALE GENOMIC DNA]</scope>
</reference>
<dbReference type="Proteomes" id="UP000192520">
    <property type="component" value="Unassembled WGS sequence"/>
</dbReference>
<gene>
    <name evidence="1" type="ORF">B5M47_01300</name>
</gene>
<evidence type="ECO:0008006" key="3">
    <source>
        <dbReference type="Google" id="ProtNLM"/>
    </source>
</evidence>
<dbReference type="Pfam" id="PF05635">
    <property type="entry name" value="23S_rRNA_IVP"/>
    <property type="match status" value="1"/>
</dbReference>
<protein>
    <recommendedName>
        <fullName evidence="3">Four helix bundle protein</fullName>
    </recommendedName>
</protein>
<dbReference type="CDD" id="cd16377">
    <property type="entry name" value="23S_rRNA_IVP_like"/>
    <property type="match status" value="1"/>
</dbReference>
<dbReference type="AlphaFoldDB" id="A0A1W9P0M8"/>
<evidence type="ECO:0000313" key="1">
    <source>
        <dbReference type="EMBL" id="OQX51323.1"/>
    </source>
</evidence>
<dbReference type="EMBL" id="MZGJ01000005">
    <property type="protein sequence ID" value="OQX51323.1"/>
    <property type="molecule type" value="Genomic_DNA"/>
</dbReference>
<dbReference type="PANTHER" id="PTHR38471:SF2">
    <property type="entry name" value="FOUR HELIX BUNDLE PROTEIN"/>
    <property type="match status" value="1"/>
</dbReference>
<dbReference type="InterPro" id="IPR012657">
    <property type="entry name" value="23S_rRNA-intervening_sequence"/>
</dbReference>
<dbReference type="NCBIfam" id="TIGR02436">
    <property type="entry name" value="four helix bundle protein"/>
    <property type="match status" value="1"/>
</dbReference>
<dbReference type="SUPFAM" id="SSF158446">
    <property type="entry name" value="IVS-encoded protein-like"/>
    <property type="match status" value="1"/>
</dbReference>